<evidence type="ECO:0000313" key="1">
    <source>
        <dbReference type="EMBL" id="CAI8614261.1"/>
    </source>
</evidence>
<organism evidence="1 2">
    <name type="scientific">Vicia faba</name>
    <name type="common">Broad bean</name>
    <name type="synonym">Faba vulgaris</name>
    <dbReference type="NCBI Taxonomy" id="3906"/>
    <lineage>
        <taxon>Eukaryota</taxon>
        <taxon>Viridiplantae</taxon>
        <taxon>Streptophyta</taxon>
        <taxon>Embryophyta</taxon>
        <taxon>Tracheophyta</taxon>
        <taxon>Spermatophyta</taxon>
        <taxon>Magnoliopsida</taxon>
        <taxon>eudicotyledons</taxon>
        <taxon>Gunneridae</taxon>
        <taxon>Pentapetalae</taxon>
        <taxon>rosids</taxon>
        <taxon>fabids</taxon>
        <taxon>Fabales</taxon>
        <taxon>Fabaceae</taxon>
        <taxon>Papilionoideae</taxon>
        <taxon>50 kb inversion clade</taxon>
        <taxon>NPAAA clade</taxon>
        <taxon>Hologalegina</taxon>
        <taxon>IRL clade</taxon>
        <taxon>Fabeae</taxon>
        <taxon>Vicia</taxon>
    </lineage>
</organism>
<accession>A0AAV1AVC9</accession>
<dbReference type="Proteomes" id="UP001157006">
    <property type="component" value="Chromosome 5"/>
</dbReference>
<dbReference type="EMBL" id="OX451740">
    <property type="protein sequence ID" value="CAI8614261.1"/>
    <property type="molecule type" value="Genomic_DNA"/>
</dbReference>
<protein>
    <submittedName>
        <fullName evidence="1">Uncharacterized protein</fullName>
    </submittedName>
</protein>
<name>A0AAV1AVC9_VICFA</name>
<evidence type="ECO:0000313" key="2">
    <source>
        <dbReference type="Proteomes" id="UP001157006"/>
    </source>
</evidence>
<sequence length="238" mass="27249">MRLMSLVKDMGYLGSDIPHEEVDLKCLKHLIDTLLLVGACSREERKIILGPYECFCFEYSSEAKNASGLPARPLLMGSYSHYSSYLRFPPSEEDYSYLDNLFEHALKEELETLARYTWCTFVDLALGGAGHWDAYWPDQHREEKHRLEESVHLMLQQNMYLHEIQRASTSLNGIRDALLPLNLHTSLTEQVNHLVRTVVMKNHTITSAQGSVSYSKAFLSAAHKELESPRPENDSMTQ</sequence>
<reference evidence="1 2" key="1">
    <citation type="submission" date="2023-01" db="EMBL/GenBank/DDBJ databases">
        <authorList>
            <person name="Kreplak J."/>
        </authorList>
    </citation>
    <scope>NUCLEOTIDE SEQUENCE [LARGE SCALE GENOMIC DNA]</scope>
</reference>
<keyword evidence="2" id="KW-1185">Reference proteome</keyword>
<dbReference type="AlphaFoldDB" id="A0AAV1AVC9"/>
<gene>
    <name evidence="1" type="ORF">VFH_V121480</name>
</gene>
<proteinExistence type="predicted"/>